<reference evidence="2 3" key="1">
    <citation type="submission" date="2020-08" db="EMBL/GenBank/DDBJ databases">
        <title>Genomic Encyclopedia of Type Strains, Phase IV (KMG-IV): sequencing the most valuable type-strain genomes for metagenomic binning, comparative biology and taxonomic classification.</title>
        <authorList>
            <person name="Goeker M."/>
        </authorList>
    </citation>
    <scope>NUCLEOTIDE SEQUENCE [LARGE SCALE GENOMIC DNA]</scope>
    <source>
        <strain evidence="2 3">DSM 103377</strain>
    </source>
</reference>
<keyword evidence="3" id="KW-1185">Reference proteome</keyword>
<dbReference type="EMBL" id="JACIJS010000003">
    <property type="protein sequence ID" value="MBB5515002.1"/>
    <property type="molecule type" value="Genomic_DNA"/>
</dbReference>
<feature type="transmembrane region" description="Helical" evidence="1">
    <location>
        <begin position="6"/>
        <end position="29"/>
    </location>
</feature>
<dbReference type="AlphaFoldDB" id="A0A840WMW8"/>
<organism evidence="2 3">
    <name type="scientific">Rubricella aquisinus</name>
    <dbReference type="NCBI Taxonomy" id="2028108"/>
    <lineage>
        <taxon>Bacteria</taxon>
        <taxon>Pseudomonadati</taxon>
        <taxon>Pseudomonadota</taxon>
        <taxon>Alphaproteobacteria</taxon>
        <taxon>Rhodobacterales</taxon>
        <taxon>Paracoccaceae</taxon>
        <taxon>Rubricella</taxon>
    </lineage>
</organism>
<keyword evidence="1" id="KW-1133">Transmembrane helix</keyword>
<evidence type="ECO:0000313" key="3">
    <source>
        <dbReference type="Proteomes" id="UP000553766"/>
    </source>
</evidence>
<proteinExistence type="predicted"/>
<name>A0A840WMW8_9RHOB</name>
<keyword evidence="1" id="KW-0472">Membrane</keyword>
<protein>
    <submittedName>
        <fullName evidence="2">Uncharacterized protein</fullName>
    </submittedName>
</protein>
<evidence type="ECO:0000313" key="2">
    <source>
        <dbReference type="EMBL" id="MBB5515002.1"/>
    </source>
</evidence>
<dbReference type="Proteomes" id="UP000553766">
    <property type="component" value="Unassembled WGS sequence"/>
</dbReference>
<evidence type="ECO:0000256" key="1">
    <source>
        <dbReference type="SAM" id="Phobius"/>
    </source>
</evidence>
<accession>A0A840WMW8</accession>
<dbReference type="RefSeq" id="WP_184009189.1">
    <property type="nucleotide sequence ID" value="NZ_JACIJS010000003.1"/>
</dbReference>
<keyword evidence="1" id="KW-0812">Transmembrane</keyword>
<gene>
    <name evidence="2" type="ORF">FHS89_001012</name>
</gene>
<comment type="caution">
    <text evidence="2">The sequence shown here is derived from an EMBL/GenBank/DDBJ whole genome shotgun (WGS) entry which is preliminary data.</text>
</comment>
<sequence>MSDGTFSLLGVFGILCILSILRVGMAVIADRHLLRASGWMWVTFSVGLYAELTSPIGADFQAVMRGLIHFAAMIL</sequence>